<evidence type="ECO:0000313" key="10">
    <source>
        <dbReference type="Proteomes" id="UP001187471"/>
    </source>
</evidence>
<sequence>MVLAGRIRSGLPLLLKSLKSDSHRSTVHRALLCPSFSNSESSRNFSSASPPKEQKVKVPLALYGGPGNYASALYIAAVKANTLDKVESELVDLVEASKRTDTFSQFMKDLSVPADTRVKAINEICAHAKFSDVTKQFLGYSATILELPDMADMEALNGFMGGLEPWAAQEFQCRGVEDPASALVVAEKVVDFKEEERPKSPR</sequence>
<comment type="subcellular location">
    <subcellularLocation>
        <location evidence="1">Membrane</location>
    </subcellularLocation>
</comment>
<evidence type="ECO:0000256" key="8">
    <source>
        <dbReference type="ARBA" id="ARBA00023310"/>
    </source>
</evidence>
<evidence type="ECO:0000256" key="7">
    <source>
        <dbReference type="ARBA" id="ARBA00023136"/>
    </source>
</evidence>
<evidence type="ECO:0000256" key="3">
    <source>
        <dbReference type="ARBA" id="ARBA00011648"/>
    </source>
</evidence>
<dbReference type="SUPFAM" id="SSF47928">
    <property type="entry name" value="N-terminal domain of the delta subunit of the F1F0-ATP synthase"/>
    <property type="match status" value="1"/>
</dbReference>
<evidence type="ECO:0000256" key="5">
    <source>
        <dbReference type="ARBA" id="ARBA00022781"/>
    </source>
</evidence>
<dbReference type="InterPro" id="IPR026015">
    <property type="entry name" value="ATP_synth_OSCP/delta_N_sf"/>
</dbReference>
<keyword evidence="10" id="KW-1185">Reference proteome</keyword>
<gene>
    <name evidence="9" type="ORF">RJ640_015780</name>
</gene>
<evidence type="ECO:0000256" key="1">
    <source>
        <dbReference type="ARBA" id="ARBA00004370"/>
    </source>
</evidence>
<dbReference type="GO" id="GO:0016020">
    <property type="term" value="C:membrane"/>
    <property type="evidence" value="ECO:0007669"/>
    <property type="project" value="UniProtKB-SubCell"/>
</dbReference>
<comment type="caution">
    <text evidence="9">The sequence shown here is derived from an EMBL/GenBank/DDBJ whole genome shotgun (WGS) entry which is preliminary data.</text>
</comment>
<dbReference type="Gene3D" id="1.10.520.20">
    <property type="entry name" value="N-terminal domain of the delta subunit of the F1F0-ATP synthase"/>
    <property type="match status" value="1"/>
</dbReference>
<dbReference type="GO" id="GO:0046933">
    <property type="term" value="F:proton-transporting ATP synthase activity, rotational mechanism"/>
    <property type="evidence" value="ECO:0007669"/>
    <property type="project" value="InterPro"/>
</dbReference>
<dbReference type="AlphaFoldDB" id="A0AA88S2J2"/>
<evidence type="ECO:0000256" key="2">
    <source>
        <dbReference type="ARBA" id="ARBA00007046"/>
    </source>
</evidence>
<keyword evidence="5" id="KW-0375">Hydrogen ion transport</keyword>
<organism evidence="9 10">
    <name type="scientific">Escallonia rubra</name>
    <dbReference type="NCBI Taxonomy" id="112253"/>
    <lineage>
        <taxon>Eukaryota</taxon>
        <taxon>Viridiplantae</taxon>
        <taxon>Streptophyta</taxon>
        <taxon>Embryophyta</taxon>
        <taxon>Tracheophyta</taxon>
        <taxon>Spermatophyta</taxon>
        <taxon>Magnoliopsida</taxon>
        <taxon>eudicotyledons</taxon>
        <taxon>Gunneridae</taxon>
        <taxon>Pentapetalae</taxon>
        <taxon>asterids</taxon>
        <taxon>campanulids</taxon>
        <taxon>Escalloniales</taxon>
        <taxon>Escalloniaceae</taxon>
        <taxon>Escallonia</taxon>
    </lineage>
</organism>
<keyword evidence="7" id="KW-0472">Membrane</keyword>
<comment type="subunit">
    <text evidence="3">F-type ATPases have 2 components, CF(1) - the catalytic core - and CF(0) - the membrane proton channel. CF(1) has five subunits: alpha(3), beta(3), gamma(1), delta(1), epsilon(1). CF(0) has three main subunits: a, b and c.</text>
</comment>
<dbReference type="InterPro" id="IPR000711">
    <property type="entry name" value="ATPase_OSCP/dsu"/>
</dbReference>
<evidence type="ECO:0008006" key="11">
    <source>
        <dbReference type="Google" id="ProtNLM"/>
    </source>
</evidence>
<evidence type="ECO:0000256" key="4">
    <source>
        <dbReference type="ARBA" id="ARBA00022448"/>
    </source>
</evidence>
<comment type="similarity">
    <text evidence="2">Belongs to the ATPase delta chain family.</text>
</comment>
<evidence type="ECO:0000313" key="9">
    <source>
        <dbReference type="EMBL" id="KAK2994821.1"/>
    </source>
</evidence>
<dbReference type="Proteomes" id="UP001187471">
    <property type="component" value="Unassembled WGS sequence"/>
</dbReference>
<name>A0AA88S2J2_9ASTE</name>
<keyword evidence="8" id="KW-0066">ATP synthesis</keyword>
<proteinExistence type="inferred from homology"/>
<reference evidence="9" key="1">
    <citation type="submission" date="2022-12" db="EMBL/GenBank/DDBJ databases">
        <title>Draft genome assemblies for two species of Escallonia (Escalloniales).</title>
        <authorList>
            <person name="Chanderbali A."/>
            <person name="Dervinis C."/>
            <person name="Anghel I."/>
            <person name="Soltis D."/>
            <person name="Soltis P."/>
            <person name="Zapata F."/>
        </authorList>
    </citation>
    <scope>NUCLEOTIDE SEQUENCE</scope>
    <source>
        <strain evidence="9">UCBG92.1500</strain>
        <tissue evidence="9">Leaf</tissue>
    </source>
</reference>
<dbReference type="Pfam" id="PF00213">
    <property type="entry name" value="OSCP"/>
    <property type="match status" value="1"/>
</dbReference>
<dbReference type="EMBL" id="JAVXUO010000169">
    <property type="protein sequence ID" value="KAK2994821.1"/>
    <property type="molecule type" value="Genomic_DNA"/>
</dbReference>
<accession>A0AA88S2J2</accession>
<keyword evidence="6" id="KW-0406">Ion transport</keyword>
<evidence type="ECO:0000256" key="6">
    <source>
        <dbReference type="ARBA" id="ARBA00023065"/>
    </source>
</evidence>
<keyword evidence="4" id="KW-0813">Transport</keyword>
<protein>
    <recommendedName>
        <fullName evidence="11">ATP synthase subunit O, mitochondrial</fullName>
    </recommendedName>
</protein>
<dbReference type="PANTHER" id="PTHR11910">
    <property type="entry name" value="ATP SYNTHASE DELTA CHAIN"/>
    <property type="match status" value="1"/>
</dbReference>